<accession>V4BCP1</accession>
<organism evidence="2 3">
    <name type="scientific">Lottia gigantea</name>
    <name type="common">Giant owl limpet</name>
    <dbReference type="NCBI Taxonomy" id="225164"/>
    <lineage>
        <taxon>Eukaryota</taxon>
        <taxon>Metazoa</taxon>
        <taxon>Spiralia</taxon>
        <taxon>Lophotrochozoa</taxon>
        <taxon>Mollusca</taxon>
        <taxon>Gastropoda</taxon>
        <taxon>Patellogastropoda</taxon>
        <taxon>Lottioidea</taxon>
        <taxon>Lottiidae</taxon>
        <taxon>Lottia</taxon>
    </lineage>
</organism>
<dbReference type="Proteomes" id="UP000030746">
    <property type="component" value="Unassembled WGS sequence"/>
</dbReference>
<dbReference type="InterPro" id="IPR038838">
    <property type="entry name" value="TRIR"/>
</dbReference>
<feature type="region of interest" description="Disordered" evidence="1">
    <location>
        <begin position="1"/>
        <end position="23"/>
    </location>
</feature>
<keyword evidence="3" id="KW-1185">Reference proteome</keyword>
<evidence type="ECO:0000313" key="3">
    <source>
        <dbReference type="Proteomes" id="UP000030746"/>
    </source>
</evidence>
<protein>
    <recommendedName>
        <fullName evidence="4">Telomerase RNA component interacting RNase</fullName>
    </recommendedName>
</protein>
<dbReference type="PANTHER" id="PTHR34753">
    <property type="entry name" value="TELOMERASE RNA COMPONENT INTERACTING RNASE"/>
    <property type="match status" value="1"/>
</dbReference>
<name>V4BCP1_LOTGI</name>
<dbReference type="HOGENOM" id="CLU_126877_0_1_1"/>
<feature type="non-terminal residue" evidence="2">
    <location>
        <position position="1"/>
    </location>
</feature>
<dbReference type="OrthoDB" id="5983145at2759"/>
<sequence>SSSHVKDSTSTVGAAGAAPCSNAFANDGSFMAMFRKKVNEEQMNKESKGVKRPVGRRKGPKMLKTGVVAKKVKDEEEEEDTNSDAWSKYLAEVRKYKSQKCIEDDGGSTPLVK</sequence>
<dbReference type="PANTHER" id="PTHR34753:SF1">
    <property type="entry name" value="TELOMERASE RNA COMPONENT INTERACTING RNASE"/>
    <property type="match status" value="1"/>
</dbReference>
<dbReference type="GO" id="GO:0008408">
    <property type="term" value="F:3'-5' exonuclease activity"/>
    <property type="evidence" value="ECO:0007669"/>
    <property type="project" value="InterPro"/>
</dbReference>
<dbReference type="GO" id="GO:0008409">
    <property type="term" value="F:5'-3' exonuclease activity"/>
    <property type="evidence" value="ECO:0007669"/>
    <property type="project" value="InterPro"/>
</dbReference>
<evidence type="ECO:0000256" key="1">
    <source>
        <dbReference type="SAM" id="MobiDB-lite"/>
    </source>
</evidence>
<feature type="compositionally biased region" description="Basic residues" evidence="1">
    <location>
        <begin position="50"/>
        <end position="61"/>
    </location>
</feature>
<gene>
    <name evidence="2" type="ORF">LOTGIDRAFT_78082</name>
</gene>
<proteinExistence type="predicted"/>
<feature type="compositionally biased region" description="Basic and acidic residues" evidence="1">
    <location>
        <begin position="40"/>
        <end position="49"/>
    </location>
</feature>
<dbReference type="KEGG" id="lgi:LOTGIDRAFT_78082"/>
<feature type="region of interest" description="Disordered" evidence="1">
    <location>
        <begin position="40"/>
        <end position="83"/>
    </location>
</feature>
<dbReference type="CTD" id="20252319"/>
<dbReference type="GeneID" id="20252319"/>
<evidence type="ECO:0008006" key="4">
    <source>
        <dbReference type="Google" id="ProtNLM"/>
    </source>
</evidence>
<dbReference type="OMA" id="PINKFAN"/>
<dbReference type="EMBL" id="KB199650">
    <property type="protein sequence ID" value="ESP05471.1"/>
    <property type="molecule type" value="Genomic_DNA"/>
</dbReference>
<feature type="non-terminal residue" evidence="2">
    <location>
        <position position="113"/>
    </location>
</feature>
<evidence type="ECO:0000313" key="2">
    <source>
        <dbReference type="EMBL" id="ESP05471.1"/>
    </source>
</evidence>
<dbReference type="STRING" id="225164.V4BCP1"/>
<dbReference type="AlphaFoldDB" id="V4BCP1"/>
<reference evidence="2 3" key="1">
    <citation type="journal article" date="2013" name="Nature">
        <title>Insights into bilaterian evolution from three spiralian genomes.</title>
        <authorList>
            <person name="Simakov O."/>
            <person name="Marletaz F."/>
            <person name="Cho S.J."/>
            <person name="Edsinger-Gonzales E."/>
            <person name="Havlak P."/>
            <person name="Hellsten U."/>
            <person name="Kuo D.H."/>
            <person name="Larsson T."/>
            <person name="Lv J."/>
            <person name="Arendt D."/>
            <person name="Savage R."/>
            <person name="Osoegawa K."/>
            <person name="de Jong P."/>
            <person name="Grimwood J."/>
            <person name="Chapman J.A."/>
            <person name="Shapiro H."/>
            <person name="Aerts A."/>
            <person name="Otillar R.P."/>
            <person name="Terry A.Y."/>
            <person name="Boore J.L."/>
            <person name="Grigoriev I.V."/>
            <person name="Lindberg D.R."/>
            <person name="Seaver E.C."/>
            <person name="Weisblat D.A."/>
            <person name="Putnam N.H."/>
            <person name="Rokhsar D.S."/>
        </authorList>
    </citation>
    <scope>NUCLEOTIDE SEQUENCE [LARGE SCALE GENOMIC DNA]</scope>
</reference>
<dbReference type="RefSeq" id="XP_009044016.1">
    <property type="nucleotide sequence ID" value="XM_009045768.1"/>
</dbReference>